<comment type="caution">
    <text evidence="2">The sequence shown here is derived from an EMBL/GenBank/DDBJ whole genome shotgun (WGS) entry which is preliminary data.</text>
</comment>
<sequence>MIMIIIYDEGKMNMRVLLQTMLLVLLTISIPIEAMAYSYGDPSEEQVAIAYEEMMGYLNNDDYDKAREMFNTVKEEIQLHMGNEVVANVEEAFDAEDKESIINHMQTILVLNISRRLGAIEKKFDDVDKNKVLLAKANATYKVLSPNVQNEKPETNSKIKEEFENALKALGNPGLFGVGEKEADFEGYKESKEVILNELKQYFDLESVEVGHYANDGTSDDGQNSTQSWTDYAQLKNWVPMIVIAVIIIGVVFYVRRRR</sequence>
<dbReference type="EMBL" id="JAKIJS010000001">
    <property type="protein sequence ID" value="MCF6138153.1"/>
    <property type="molecule type" value="Genomic_DNA"/>
</dbReference>
<dbReference type="RefSeq" id="WP_236334348.1">
    <property type="nucleotide sequence ID" value="NZ_JAKIJS010000001.1"/>
</dbReference>
<proteinExistence type="predicted"/>
<reference evidence="2 3" key="1">
    <citation type="submission" date="2022-01" db="EMBL/GenBank/DDBJ databases">
        <title>Alkalihalobacillus sp. EGI L200015, a novel bacterium isolated from a salt lake sediment.</title>
        <authorList>
            <person name="Gao L."/>
            <person name="Fang B.-Z."/>
            <person name="Li W.-J."/>
        </authorList>
    </citation>
    <scope>NUCLEOTIDE SEQUENCE [LARGE SCALE GENOMIC DNA]</scope>
    <source>
        <strain evidence="2 3">KCTC 12718</strain>
    </source>
</reference>
<keyword evidence="1" id="KW-0472">Membrane</keyword>
<feature type="transmembrane region" description="Helical" evidence="1">
    <location>
        <begin position="238"/>
        <end position="255"/>
    </location>
</feature>
<keyword evidence="1" id="KW-1133">Transmembrane helix</keyword>
<organism evidence="2 3">
    <name type="scientific">Pseudalkalibacillus berkeleyi</name>
    <dbReference type="NCBI Taxonomy" id="1069813"/>
    <lineage>
        <taxon>Bacteria</taxon>
        <taxon>Bacillati</taxon>
        <taxon>Bacillota</taxon>
        <taxon>Bacilli</taxon>
        <taxon>Bacillales</taxon>
        <taxon>Fictibacillaceae</taxon>
        <taxon>Pseudalkalibacillus</taxon>
    </lineage>
</organism>
<evidence type="ECO:0008006" key="4">
    <source>
        <dbReference type="Google" id="ProtNLM"/>
    </source>
</evidence>
<keyword evidence="1" id="KW-0812">Transmembrane</keyword>
<dbReference type="Proteomes" id="UP001649381">
    <property type="component" value="Unassembled WGS sequence"/>
</dbReference>
<evidence type="ECO:0000313" key="2">
    <source>
        <dbReference type="EMBL" id="MCF6138153.1"/>
    </source>
</evidence>
<keyword evidence="3" id="KW-1185">Reference proteome</keyword>
<evidence type="ECO:0000313" key="3">
    <source>
        <dbReference type="Proteomes" id="UP001649381"/>
    </source>
</evidence>
<evidence type="ECO:0000256" key="1">
    <source>
        <dbReference type="SAM" id="Phobius"/>
    </source>
</evidence>
<gene>
    <name evidence="2" type="ORF">L2716_10500</name>
</gene>
<protein>
    <recommendedName>
        <fullName evidence="4">Extracellular protein</fullName>
    </recommendedName>
</protein>
<name>A0ABS9H2S1_9BACL</name>
<accession>A0ABS9H2S1</accession>